<accession>A0ABQ5MKB1</accession>
<evidence type="ECO:0000313" key="2">
    <source>
        <dbReference type="Proteomes" id="UP001143543"/>
    </source>
</evidence>
<dbReference type="EMBL" id="BRVO01000002">
    <property type="protein sequence ID" value="GLB49847.1"/>
    <property type="molecule type" value="Genomic_DNA"/>
</dbReference>
<name>A0ABQ5MKB1_9FLAO</name>
<organism evidence="1 2">
    <name type="scientific">Neptunitalea lumnitzerae</name>
    <dbReference type="NCBI Taxonomy" id="2965509"/>
    <lineage>
        <taxon>Bacteria</taxon>
        <taxon>Pseudomonadati</taxon>
        <taxon>Bacteroidota</taxon>
        <taxon>Flavobacteriia</taxon>
        <taxon>Flavobacteriales</taxon>
        <taxon>Flavobacteriaceae</taxon>
        <taxon>Neptunitalea</taxon>
    </lineage>
</organism>
<reference evidence="1" key="1">
    <citation type="submission" date="2022-07" db="EMBL/GenBank/DDBJ databases">
        <title>Taxonomy of Novel Oxalotrophic and Methylotrophic Bacteria.</title>
        <authorList>
            <person name="Sahin N."/>
            <person name="Tani A."/>
        </authorList>
    </citation>
    <scope>NUCLEOTIDE SEQUENCE</scope>
    <source>
        <strain evidence="1">Y10</strain>
    </source>
</reference>
<keyword evidence="2" id="KW-1185">Reference proteome</keyword>
<protein>
    <submittedName>
        <fullName evidence="1">Uncharacterized protein</fullName>
    </submittedName>
</protein>
<evidence type="ECO:0000313" key="1">
    <source>
        <dbReference type="EMBL" id="GLB49847.1"/>
    </source>
</evidence>
<comment type="caution">
    <text evidence="1">The sequence shown here is derived from an EMBL/GenBank/DDBJ whole genome shotgun (WGS) entry which is preliminary data.</text>
</comment>
<proteinExistence type="predicted"/>
<sequence>MKMVSKQLDKIIMKKYYIILLFQLLFSSVYAQTGFNDFLSRLNMSNKDTLTFSESRKVVDSLNFDLVKTNSDLVYKHPQKDLELLFIKLKVYKGVSIYGVLSTESPILSMENLTMSGINSFLVIDDNEKLIYILMYNNEGSPISSLENNKYVIQTNFQSNLNQIVLIDKNFEPISSVLIDFDQEDLLKIKVSYIKTSDKWSKSVNDISFKNYYVRTVSYNNIIQILLTKDVNGAFSPCNSTDDYYFFINLY</sequence>
<dbReference type="Proteomes" id="UP001143543">
    <property type="component" value="Unassembled WGS sequence"/>
</dbReference>
<gene>
    <name evidence="1" type="ORF">Y10_22150</name>
</gene>